<accession>A0AAV3TXM8</accession>
<dbReference type="RefSeq" id="WP_345416470.1">
    <property type="nucleotide sequence ID" value="NZ_AP031496.1"/>
</dbReference>
<dbReference type="InterPro" id="IPR055438">
    <property type="entry name" value="AstE_AspA_cat"/>
</dbReference>
<organism evidence="6 7">
    <name type="scientific">Halioxenophilus aromaticivorans</name>
    <dbReference type="NCBI Taxonomy" id="1306992"/>
    <lineage>
        <taxon>Bacteria</taxon>
        <taxon>Pseudomonadati</taxon>
        <taxon>Pseudomonadota</taxon>
        <taxon>Gammaproteobacteria</taxon>
        <taxon>Alteromonadales</taxon>
        <taxon>Alteromonadaceae</taxon>
        <taxon>Halioxenophilus</taxon>
    </lineage>
</organism>
<keyword evidence="3" id="KW-0378">Hydrolase</keyword>
<dbReference type="EMBL" id="BAABLX010000004">
    <property type="protein sequence ID" value="GAA4931602.1"/>
    <property type="molecule type" value="Genomic_DNA"/>
</dbReference>
<gene>
    <name evidence="6" type="ORF">GCM10025791_04730</name>
</gene>
<dbReference type="InterPro" id="IPR053138">
    <property type="entry name" value="N-alpha-Ac-DABA_deacetylase"/>
</dbReference>
<comment type="cofactor">
    <cofactor evidence="1">
        <name>Zn(2+)</name>
        <dbReference type="ChEBI" id="CHEBI:29105"/>
    </cofactor>
</comment>
<dbReference type="GO" id="GO:0046872">
    <property type="term" value="F:metal ion binding"/>
    <property type="evidence" value="ECO:0007669"/>
    <property type="project" value="UniProtKB-KW"/>
</dbReference>
<dbReference type="GO" id="GO:0016811">
    <property type="term" value="F:hydrolase activity, acting on carbon-nitrogen (but not peptide) bonds, in linear amides"/>
    <property type="evidence" value="ECO:0007669"/>
    <property type="project" value="InterPro"/>
</dbReference>
<dbReference type="Gene3D" id="3.40.630.10">
    <property type="entry name" value="Zn peptidases"/>
    <property type="match status" value="1"/>
</dbReference>
<keyword evidence="7" id="KW-1185">Reference proteome</keyword>
<dbReference type="GO" id="GO:0016788">
    <property type="term" value="F:hydrolase activity, acting on ester bonds"/>
    <property type="evidence" value="ECO:0007669"/>
    <property type="project" value="InterPro"/>
</dbReference>
<comment type="caution">
    <text evidence="6">The sequence shown here is derived from an EMBL/GenBank/DDBJ whole genome shotgun (WGS) entry which is preliminary data.</text>
</comment>
<evidence type="ECO:0000256" key="3">
    <source>
        <dbReference type="ARBA" id="ARBA00022801"/>
    </source>
</evidence>
<sequence>MALEPEMLEIGGHQIAPGETLQIEMPVVRLYTDTDICMPVHVVRGKKPGPTVFVSAAIHGDELNGVEIIRRLIKDKSPRIVQGTLLLVPMVNVYGVLNQSRYMPDRRDLNRCFPGSRKGSLAGIVANRFLTEIVGHCQYGIDLHTGAIHRTNFPQIRANLEDEETLELAKSFGVPVLVNSNLRDGSLREAAQSVGAKVLLYEAGEALRFDELSIRAGVRGVLRVLEALGMVRKRRRAAKREPIVPFVANTSTWTRAPCSGIVHNLKNLGDAVVKGDPLAEIGSPLGETFGVVRAARSGIIIGRQNIPLVQEGDAMFHIAYFTQSDDEVVENIELMQDTLMPDADSNFQPV</sequence>
<keyword evidence="4" id="KW-0862">Zinc</keyword>
<evidence type="ECO:0000259" key="5">
    <source>
        <dbReference type="Pfam" id="PF24827"/>
    </source>
</evidence>
<evidence type="ECO:0000256" key="2">
    <source>
        <dbReference type="ARBA" id="ARBA00022723"/>
    </source>
</evidence>
<proteinExistence type="predicted"/>
<dbReference type="AlphaFoldDB" id="A0AAV3TXM8"/>
<dbReference type="InterPro" id="IPR043795">
    <property type="entry name" value="N-alpha-Ac-DABA-like"/>
</dbReference>
<dbReference type="PANTHER" id="PTHR37326:SF2">
    <property type="entry name" value="SUCCINYLGLUTAMATE DESUCCINYLASE_ASPARTOACYLASE FAMILY PROTEIN"/>
    <property type="match status" value="1"/>
</dbReference>
<dbReference type="SUPFAM" id="SSF53187">
    <property type="entry name" value="Zn-dependent exopeptidases"/>
    <property type="match status" value="1"/>
</dbReference>
<evidence type="ECO:0000313" key="7">
    <source>
        <dbReference type="Proteomes" id="UP001409585"/>
    </source>
</evidence>
<dbReference type="Pfam" id="PF24827">
    <property type="entry name" value="AstE_AspA_cat"/>
    <property type="match status" value="1"/>
</dbReference>
<evidence type="ECO:0000313" key="6">
    <source>
        <dbReference type="EMBL" id="GAA4931602.1"/>
    </source>
</evidence>
<protein>
    <submittedName>
        <fullName evidence="6">M14 family metallopeptidase</fullName>
    </submittedName>
</protein>
<dbReference type="CDD" id="cd06251">
    <property type="entry name" value="M14_ASTE_ASPA-like"/>
    <property type="match status" value="1"/>
</dbReference>
<name>A0AAV3TXM8_9ALTE</name>
<reference evidence="7" key="1">
    <citation type="journal article" date="2019" name="Int. J. Syst. Evol. Microbiol.">
        <title>The Global Catalogue of Microorganisms (GCM) 10K type strain sequencing project: providing services to taxonomists for standard genome sequencing and annotation.</title>
        <authorList>
            <consortium name="The Broad Institute Genomics Platform"/>
            <consortium name="The Broad Institute Genome Sequencing Center for Infectious Disease"/>
            <person name="Wu L."/>
            <person name="Ma J."/>
        </authorList>
    </citation>
    <scope>NUCLEOTIDE SEQUENCE [LARGE SCALE GENOMIC DNA]</scope>
    <source>
        <strain evidence="7">JCM 19134</strain>
    </source>
</reference>
<keyword evidence="2" id="KW-0479">Metal-binding</keyword>
<dbReference type="PANTHER" id="PTHR37326">
    <property type="entry name" value="BLL3975 PROTEIN"/>
    <property type="match status" value="1"/>
</dbReference>
<dbReference type="Proteomes" id="UP001409585">
    <property type="component" value="Unassembled WGS sequence"/>
</dbReference>
<evidence type="ECO:0000256" key="1">
    <source>
        <dbReference type="ARBA" id="ARBA00001947"/>
    </source>
</evidence>
<evidence type="ECO:0000256" key="4">
    <source>
        <dbReference type="ARBA" id="ARBA00022833"/>
    </source>
</evidence>
<dbReference type="PIRSF" id="PIRSF039012">
    <property type="entry name" value="ASP"/>
    <property type="match status" value="1"/>
</dbReference>
<feature type="domain" description="Succinylglutamate desuccinylase/Aspartoacylase catalytic" evidence="5">
    <location>
        <begin position="48"/>
        <end position="227"/>
    </location>
</feature>